<evidence type="ECO:0000256" key="9">
    <source>
        <dbReference type="ARBA" id="ARBA00022840"/>
    </source>
</evidence>
<evidence type="ECO:0000313" key="14">
    <source>
        <dbReference type="Proteomes" id="UP000178574"/>
    </source>
</evidence>
<accession>A0A1G2KCR0</accession>
<dbReference type="AlphaFoldDB" id="A0A1G2KCR0"/>
<dbReference type="PANTHER" id="PTHR17490:SF16">
    <property type="entry name" value="THREONYLCARBAMOYL-AMP SYNTHASE"/>
    <property type="match status" value="1"/>
</dbReference>
<dbReference type="GO" id="GO:0005524">
    <property type="term" value="F:ATP binding"/>
    <property type="evidence" value="ECO:0007669"/>
    <property type="project" value="UniProtKB-KW"/>
</dbReference>
<proteinExistence type="inferred from homology"/>
<dbReference type="EMBL" id="MHQD01000017">
    <property type="protein sequence ID" value="OGZ96220.1"/>
    <property type="molecule type" value="Genomic_DNA"/>
</dbReference>
<dbReference type="Gene3D" id="3.90.870.10">
    <property type="entry name" value="DHBP synthase"/>
    <property type="match status" value="1"/>
</dbReference>
<keyword evidence="5" id="KW-0808">Transferase</keyword>
<keyword evidence="4" id="KW-0963">Cytoplasm</keyword>
<comment type="subcellular location">
    <subcellularLocation>
        <location evidence="1">Cytoplasm</location>
    </subcellularLocation>
</comment>
<evidence type="ECO:0000256" key="11">
    <source>
        <dbReference type="ARBA" id="ARBA00048366"/>
    </source>
</evidence>
<dbReference type="PROSITE" id="PS51163">
    <property type="entry name" value="YRDC"/>
    <property type="match status" value="1"/>
</dbReference>
<evidence type="ECO:0000256" key="6">
    <source>
        <dbReference type="ARBA" id="ARBA00022694"/>
    </source>
</evidence>
<dbReference type="GO" id="GO:0003725">
    <property type="term" value="F:double-stranded RNA binding"/>
    <property type="evidence" value="ECO:0007669"/>
    <property type="project" value="InterPro"/>
</dbReference>
<evidence type="ECO:0000259" key="12">
    <source>
        <dbReference type="PROSITE" id="PS51163"/>
    </source>
</evidence>
<protein>
    <recommendedName>
        <fullName evidence="10">L-threonylcarbamoyladenylate synthase</fullName>
        <ecNumber evidence="3">2.7.7.87</ecNumber>
    </recommendedName>
    <alternativeName>
        <fullName evidence="10">L-threonylcarbamoyladenylate synthase</fullName>
    </alternativeName>
</protein>
<comment type="catalytic activity">
    <reaction evidence="11">
        <text>L-threonine + hydrogencarbonate + ATP = L-threonylcarbamoyladenylate + diphosphate + H2O</text>
        <dbReference type="Rhea" id="RHEA:36407"/>
        <dbReference type="ChEBI" id="CHEBI:15377"/>
        <dbReference type="ChEBI" id="CHEBI:17544"/>
        <dbReference type="ChEBI" id="CHEBI:30616"/>
        <dbReference type="ChEBI" id="CHEBI:33019"/>
        <dbReference type="ChEBI" id="CHEBI:57926"/>
        <dbReference type="ChEBI" id="CHEBI:73682"/>
        <dbReference type="EC" id="2.7.7.87"/>
    </reaction>
</comment>
<dbReference type="InterPro" id="IPR006070">
    <property type="entry name" value="Sua5-like_dom"/>
</dbReference>
<dbReference type="PANTHER" id="PTHR17490">
    <property type="entry name" value="SUA5"/>
    <property type="match status" value="1"/>
</dbReference>
<dbReference type="GO" id="GO:0008033">
    <property type="term" value="P:tRNA processing"/>
    <property type="evidence" value="ECO:0007669"/>
    <property type="project" value="UniProtKB-KW"/>
</dbReference>
<evidence type="ECO:0000256" key="4">
    <source>
        <dbReference type="ARBA" id="ARBA00022490"/>
    </source>
</evidence>
<name>A0A1G2KCR0_9BACT</name>
<evidence type="ECO:0000256" key="3">
    <source>
        <dbReference type="ARBA" id="ARBA00012584"/>
    </source>
</evidence>
<dbReference type="EC" id="2.7.7.87" evidence="3"/>
<keyword evidence="9" id="KW-0067">ATP-binding</keyword>
<keyword evidence="7" id="KW-0548">Nucleotidyltransferase</keyword>
<dbReference type="GO" id="GO:0006450">
    <property type="term" value="P:regulation of translational fidelity"/>
    <property type="evidence" value="ECO:0007669"/>
    <property type="project" value="TreeGrafter"/>
</dbReference>
<dbReference type="Pfam" id="PF01300">
    <property type="entry name" value="Sua5_yciO_yrdC"/>
    <property type="match status" value="1"/>
</dbReference>
<dbReference type="GO" id="GO:0061710">
    <property type="term" value="F:L-threonylcarbamoyladenylate synthase"/>
    <property type="evidence" value="ECO:0007669"/>
    <property type="project" value="UniProtKB-EC"/>
</dbReference>
<gene>
    <name evidence="13" type="ORF">A2847_03110</name>
</gene>
<dbReference type="NCBIfam" id="TIGR00057">
    <property type="entry name" value="L-threonylcarbamoyladenylate synthase"/>
    <property type="match status" value="1"/>
</dbReference>
<evidence type="ECO:0000313" key="13">
    <source>
        <dbReference type="EMBL" id="OGZ96220.1"/>
    </source>
</evidence>
<evidence type="ECO:0000256" key="8">
    <source>
        <dbReference type="ARBA" id="ARBA00022741"/>
    </source>
</evidence>
<comment type="caution">
    <text evidence="13">The sequence shown here is derived from an EMBL/GenBank/DDBJ whole genome shotgun (WGS) entry which is preliminary data.</text>
</comment>
<evidence type="ECO:0000256" key="7">
    <source>
        <dbReference type="ARBA" id="ARBA00022695"/>
    </source>
</evidence>
<evidence type="ECO:0000256" key="2">
    <source>
        <dbReference type="ARBA" id="ARBA00007663"/>
    </source>
</evidence>
<feature type="domain" description="YrdC-like" evidence="12">
    <location>
        <begin position="12"/>
        <end position="199"/>
    </location>
</feature>
<evidence type="ECO:0000256" key="10">
    <source>
        <dbReference type="ARBA" id="ARBA00029774"/>
    </source>
</evidence>
<evidence type="ECO:0000256" key="5">
    <source>
        <dbReference type="ARBA" id="ARBA00022679"/>
    </source>
</evidence>
<sequence>MKQIALTSENAGDVFADVEEAIRRGGIAIIPTDTVYGIIADAKNESAIKKVFAVKKRPDEKAFPVFIGSARDARRWAYISDQKAEFLDHVWPGQITVIFQKKGYLPSVLTGGKETLGIRVPDSAFLLKLLSFFDFPLLQTSANISSEPAACTPEEVLRYFDAAADDIDLFVSAGALSGTPSTVIDFTSDHPILLRSGLVTKSELDRFLGL</sequence>
<comment type="similarity">
    <text evidence="2">Belongs to the SUA5 family.</text>
</comment>
<dbReference type="InterPro" id="IPR050156">
    <property type="entry name" value="TC-AMP_synthase_SUA5"/>
</dbReference>
<dbReference type="GO" id="GO:0000049">
    <property type="term" value="F:tRNA binding"/>
    <property type="evidence" value="ECO:0007669"/>
    <property type="project" value="TreeGrafter"/>
</dbReference>
<organism evidence="13 14">
    <name type="scientific">Candidatus Sungbacteria bacterium RIFCSPHIGHO2_01_FULL_50_25</name>
    <dbReference type="NCBI Taxonomy" id="1802265"/>
    <lineage>
        <taxon>Bacteria</taxon>
        <taxon>Candidatus Sungiibacteriota</taxon>
    </lineage>
</organism>
<keyword evidence="8" id="KW-0547">Nucleotide-binding</keyword>
<dbReference type="GO" id="GO:0005737">
    <property type="term" value="C:cytoplasm"/>
    <property type="evidence" value="ECO:0007669"/>
    <property type="project" value="UniProtKB-SubCell"/>
</dbReference>
<reference evidence="13 14" key="1">
    <citation type="journal article" date="2016" name="Nat. Commun.">
        <title>Thousands of microbial genomes shed light on interconnected biogeochemical processes in an aquifer system.</title>
        <authorList>
            <person name="Anantharaman K."/>
            <person name="Brown C.T."/>
            <person name="Hug L.A."/>
            <person name="Sharon I."/>
            <person name="Castelle C.J."/>
            <person name="Probst A.J."/>
            <person name="Thomas B.C."/>
            <person name="Singh A."/>
            <person name="Wilkins M.J."/>
            <person name="Karaoz U."/>
            <person name="Brodie E.L."/>
            <person name="Williams K.H."/>
            <person name="Hubbard S.S."/>
            <person name="Banfield J.F."/>
        </authorList>
    </citation>
    <scope>NUCLEOTIDE SEQUENCE [LARGE SCALE GENOMIC DNA]</scope>
</reference>
<dbReference type="SUPFAM" id="SSF55821">
    <property type="entry name" value="YrdC/RibB"/>
    <property type="match status" value="1"/>
</dbReference>
<keyword evidence="6" id="KW-0819">tRNA processing</keyword>
<dbReference type="InterPro" id="IPR017945">
    <property type="entry name" value="DHBP_synth_RibB-like_a/b_dom"/>
</dbReference>
<evidence type="ECO:0000256" key="1">
    <source>
        <dbReference type="ARBA" id="ARBA00004496"/>
    </source>
</evidence>
<dbReference type="Proteomes" id="UP000178574">
    <property type="component" value="Unassembled WGS sequence"/>
</dbReference>